<dbReference type="InterPro" id="IPR038765">
    <property type="entry name" value="Papain-like_cys_pep_sf"/>
</dbReference>
<evidence type="ECO:0000256" key="11">
    <source>
        <dbReference type="ARBA" id="ARBA00038724"/>
    </source>
</evidence>
<dbReference type="GO" id="GO:0000045">
    <property type="term" value="P:autophagosome assembly"/>
    <property type="evidence" value="ECO:0007669"/>
    <property type="project" value="TreeGrafter"/>
</dbReference>
<keyword evidence="4 13" id="KW-0963">Cytoplasm</keyword>
<evidence type="ECO:0000256" key="12">
    <source>
        <dbReference type="ARBA" id="ARBA00045891"/>
    </source>
</evidence>
<comment type="function">
    <text evidence="12">Cysteine protease that plays a key role in autophagy by mediating both proteolytic activation and delipidation of ATG8 family proteins. The protease activity is required for proteolytic activation of ATG8 family proteins: cleaves the C-terminal amino acid of ATG8 proteins to reveal a C-terminal glycine. Exposure of the glycine at the C-terminus is essential for ATG8 proteins conjugation to phosphatidylethanolamine (PE) and insertion to membranes, which is necessary for autophagy. In addition to the protease activity, also mediates delipidation of PE-conjugated ATG8 proteins.</text>
</comment>
<evidence type="ECO:0000256" key="4">
    <source>
        <dbReference type="ARBA" id="ARBA00022490"/>
    </source>
</evidence>
<comment type="similarity">
    <text evidence="2 13">Belongs to the peptidase C54 family.</text>
</comment>
<evidence type="ECO:0000256" key="9">
    <source>
        <dbReference type="ARBA" id="ARBA00023006"/>
    </source>
</evidence>
<evidence type="ECO:0000256" key="10">
    <source>
        <dbReference type="ARBA" id="ARBA00029362"/>
    </source>
</evidence>
<comment type="subcellular location">
    <subcellularLocation>
        <location evidence="1 13">Cytoplasm</location>
    </subcellularLocation>
</comment>
<evidence type="ECO:0000256" key="13">
    <source>
        <dbReference type="RuleBase" id="RU363115"/>
    </source>
</evidence>
<protein>
    <recommendedName>
        <fullName evidence="13">Cysteine protease</fullName>
        <ecNumber evidence="13">3.4.22.-</ecNumber>
    </recommendedName>
</protein>
<dbReference type="GO" id="GO:0035973">
    <property type="term" value="P:aggrephagy"/>
    <property type="evidence" value="ECO:0007669"/>
    <property type="project" value="TreeGrafter"/>
</dbReference>
<dbReference type="OrthoDB" id="2960936at2759"/>
<evidence type="ECO:0000313" key="17">
    <source>
        <dbReference type="RefSeq" id="XP_008810459.1"/>
    </source>
</evidence>
<dbReference type="GO" id="GO:0016485">
    <property type="term" value="P:protein processing"/>
    <property type="evidence" value="ECO:0007669"/>
    <property type="project" value="TreeGrafter"/>
</dbReference>
<evidence type="ECO:0000256" key="14">
    <source>
        <dbReference type="SAM" id="MobiDB-lite"/>
    </source>
</evidence>
<keyword evidence="8 13" id="KW-0653">Protein transport</keyword>
<comment type="subunit">
    <text evidence="11">Interacts with ATG8.</text>
</comment>
<organism evidence="16 17">
    <name type="scientific">Phoenix dactylifera</name>
    <name type="common">Date palm</name>
    <dbReference type="NCBI Taxonomy" id="42345"/>
    <lineage>
        <taxon>Eukaryota</taxon>
        <taxon>Viridiplantae</taxon>
        <taxon>Streptophyta</taxon>
        <taxon>Embryophyta</taxon>
        <taxon>Tracheophyta</taxon>
        <taxon>Spermatophyta</taxon>
        <taxon>Magnoliopsida</taxon>
        <taxon>Liliopsida</taxon>
        <taxon>Arecaceae</taxon>
        <taxon>Coryphoideae</taxon>
        <taxon>Phoeniceae</taxon>
        <taxon>Phoenix</taxon>
    </lineage>
</organism>
<gene>
    <name evidence="17" type="primary">LOC103721868</name>
</gene>
<dbReference type="Proteomes" id="UP000228380">
    <property type="component" value="Chromosome 17"/>
</dbReference>
<evidence type="ECO:0000259" key="15">
    <source>
        <dbReference type="Pfam" id="PF03416"/>
    </source>
</evidence>
<evidence type="ECO:0000256" key="3">
    <source>
        <dbReference type="ARBA" id="ARBA00022448"/>
    </source>
</evidence>
<evidence type="ECO:0000256" key="8">
    <source>
        <dbReference type="ARBA" id="ARBA00022927"/>
    </source>
</evidence>
<name>A0A8B7D0X8_PHODC</name>
<evidence type="ECO:0000256" key="1">
    <source>
        <dbReference type="ARBA" id="ARBA00004496"/>
    </source>
</evidence>
<dbReference type="InterPro" id="IPR005078">
    <property type="entry name" value="Peptidase_C54"/>
</dbReference>
<dbReference type="GO" id="GO:0000423">
    <property type="term" value="P:mitophagy"/>
    <property type="evidence" value="ECO:0007669"/>
    <property type="project" value="TreeGrafter"/>
</dbReference>
<dbReference type="PANTHER" id="PTHR22624:SF49">
    <property type="entry name" value="CYSTEINE PROTEASE"/>
    <property type="match status" value="1"/>
</dbReference>
<reference evidence="17" key="2">
    <citation type="submission" date="2025-08" db="UniProtKB">
        <authorList>
            <consortium name="RefSeq"/>
        </authorList>
    </citation>
    <scope>IDENTIFICATION</scope>
    <source>
        <tissue evidence="17">Young leaves</tissue>
    </source>
</reference>
<reference evidence="16" key="1">
    <citation type="journal article" date="2019" name="Nat. Commun.">
        <title>Genome-wide association mapping of date palm fruit traits.</title>
        <authorList>
            <person name="Hazzouri K.M."/>
            <person name="Gros-Balthazard M."/>
            <person name="Flowers J.M."/>
            <person name="Copetti D."/>
            <person name="Lemansour A."/>
            <person name="Lebrun M."/>
            <person name="Masmoudi K."/>
            <person name="Ferrand S."/>
            <person name="Dhar M.I."/>
            <person name="Fresquez Z.A."/>
            <person name="Rosas U."/>
            <person name="Zhang J."/>
            <person name="Talag J."/>
            <person name="Lee S."/>
            <person name="Kudrna D."/>
            <person name="Powell R.F."/>
            <person name="Leitch I.J."/>
            <person name="Krueger R.R."/>
            <person name="Wing R.A."/>
            <person name="Amiri K.M.A."/>
            <person name="Purugganan M.D."/>
        </authorList>
    </citation>
    <scope>NUCLEOTIDE SEQUENCE [LARGE SCALE GENOMIC DNA]</scope>
    <source>
        <strain evidence="16">cv. Khalas</strain>
    </source>
</reference>
<comment type="catalytic activity">
    <reaction evidence="10">
        <text>[protein]-C-terminal L-amino acid-glycyl-phosphatidylethanolamide + H2O = [protein]-C-terminal L-amino acid-glycine + a 1,2-diacyl-sn-glycero-3-phosphoethanolamine</text>
        <dbReference type="Rhea" id="RHEA:67548"/>
        <dbReference type="Rhea" id="RHEA-COMP:17323"/>
        <dbReference type="Rhea" id="RHEA-COMP:17324"/>
        <dbReference type="ChEBI" id="CHEBI:15377"/>
        <dbReference type="ChEBI" id="CHEBI:64612"/>
        <dbReference type="ChEBI" id="CHEBI:172940"/>
        <dbReference type="ChEBI" id="CHEBI:172941"/>
    </reaction>
    <physiologicalReaction direction="left-to-right" evidence="10">
        <dbReference type="Rhea" id="RHEA:67549"/>
    </physiologicalReaction>
</comment>
<keyword evidence="7" id="KW-0788">Thiol protease</keyword>
<evidence type="ECO:0000256" key="7">
    <source>
        <dbReference type="ARBA" id="ARBA00022807"/>
    </source>
</evidence>
<keyword evidence="16" id="KW-1185">Reference proteome</keyword>
<dbReference type="GO" id="GO:0004197">
    <property type="term" value="F:cysteine-type endopeptidase activity"/>
    <property type="evidence" value="ECO:0007669"/>
    <property type="project" value="TreeGrafter"/>
</dbReference>
<keyword evidence="6 13" id="KW-0378">Hydrolase</keyword>
<evidence type="ECO:0000256" key="5">
    <source>
        <dbReference type="ARBA" id="ARBA00022670"/>
    </source>
</evidence>
<feature type="region of interest" description="Disordered" evidence="14">
    <location>
        <begin position="1"/>
        <end position="34"/>
    </location>
</feature>
<dbReference type="EC" id="3.4.22.-" evidence="13"/>
<evidence type="ECO:0000313" key="16">
    <source>
        <dbReference type="Proteomes" id="UP000228380"/>
    </source>
</evidence>
<dbReference type="InterPro" id="IPR046792">
    <property type="entry name" value="Peptidase_C54_cat"/>
</dbReference>
<dbReference type="AlphaFoldDB" id="A0A8B7D0X8"/>
<evidence type="ECO:0000256" key="2">
    <source>
        <dbReference type="ARBA" id="ARBA00010958"/>
    </source>
</evidence>
<keyword evidence="5 13" id="KW-0645">Protease</keyword>
<feature type="domain" description="Peptidase C54 catalytic" evidence="15">
    <location>
        <begin position="138"/>
        <end position="425"/>
    </location>
</feature>
<evidence type="ECO:0000256" key="6">
    <source>
        <dbReference type="ARBA" id="ARBA00022801"/>
    </source>
</evidence>
<dbReference type="PANTHER" id="PTHR22624">
    <property type="entry name" value="CYSTEINE PROTEASE ATG4"/>
    <property type="match status" value="1"/>
</dbReference>
<dbReference type="GeneID" id="103721868"/>
<proteinExistence type="inferred from homology"/>
<dbReference type="Pfam" id="PF03416">
    <property type="entry name" value="Peptidase_C54"/>
    <property type="match status" value="1"/>
</dbReference>
<keyword evidence="9 13" id="KW-0072">Autophagy</keyword>
<dbReference type="GO" id="GO:0019786">
    <property type="term" value="F:protein-phosphatidylethanolamide deconjugating activity"/>
    <property type="evidence" value="ECO:0007669"/>
    <property type="project" value="InterPro"/>
</dbReference>
<dbReference type="SUPFAM" id="SSF54001">
    <property type="entry name" value="Cysteine proteinases"/>
    <property type="match status" value="1"/>
</dbReference>
<sequence>MTDLPERVVASEFPAGQSADSTDRERVAANSEQKASHNKSLKASFLSSFFASTLSIFETHPESHSGEKKATKSRSYGWTTAVKKVVAGGSMRRLQERLLGTSSTDALSLTSEIWLLGMRYKLSPEESSGGADHGNGSAAFLEDFSSRIWITYRKGFDAIGYSKLTSDVRWGCMIRSSQMLVAQALLFHHLGRYWRKPSQKPHDPKYIEILHLFGDSEACAFSLHNLLEAGKGYGLAAGSWLGPYAMCRTWETLARAKREQADLDREKESLPMAVYVVSGDEDGERGGAPVVCIDVAARLCSDFSKGQISWVPILLLVPLVLGLEKVNPRYIPLLWETFTFPQSLGILGGKPGTSTYIVGVQDDKALYLDPHEVQVAVDIKTDDLDADTSSYHCSTVRNLPLDLIDPSLAIGFYCRDKDDFEDFCTRASDLEDKSNGAPLFTVAQTIRSAKSVQHQDSLVDSLGGAGNSGMDDTFAGDNFRDCDAHSGDDEWQIL</sequence>
<dbReference type="GO" id="GO:0005737">
    <property type="term" value="C:cytoplasm"/>
    <property type="evidence" value="ECO:0007669"/>
    <property type="project" value="UniProtKB-SubCell"/>
</dbReference>
<dbReference type="GO" id="GO:0034727">
    <property type="term" value="P:piecemeal microautophagy of the nucleus"/>
    <property type="evidence" value="ECO:0007669"/>
    <property type="project" value="TreeGrafter"/>
</dbReference>
<keyword evidence="3" id="KW-0813">Transport</keyword>
<dbReference type="KEGG" id="pda:103721868"/>
<accession>A0A8B7D0X8</accession>
<dbReference type="RefSeq" id="XP_008810459.1">
    <property type="nucleotide sequence ID" value="XM_008812237.4"/>
</dbReference>
<dbReference type="GO" id="GO:0015031">
    <property type="term" value="P:protein transport"/>
    <property type="evidence" value="ECO:0007669"/>
    <property type="project" value="UniProtKB-KW"/>
</dbReference>